<evidence type="ECO:0000256" key="5">
    <source>
        <dbReference type="ARBA" id="ARBA00023239"/>
    </source>
</evidence>
<dbReference type="NCBIfam" id="TIGR00247">
    <property type="entry name" value="endolytic transglycosylase MltG"/>
    <property type="match status" value="1"/>
</dbReference>
<proteinExistence type="inferred from homology"/>
<keyword evidence="6" id="KW-0961">Cell wall biogenesis/degradation</keyword>
<dbReference type="InterPro" id="IPR003770">
    <property type="entry name" value="MLTG-like"/>
</dbReference>
<dbReference type="AlphaFoldDB" id="A0A1W1CCE0"/>
<dbReference type="EMBL" id="FPHG01000061">
    <property type="protein sequence ID" value="SFV63373.1"/>
    <property type="molecule type" value="Genomic_DNA"/>
</dbReference>
<keyword evidence="4 7" id="KW-0472">Membrane</keyword>
<dbReference type="PANTHER" id="PTHR30518">
    <property type="entry name" value="ENDOLYTIC MUREIN TRANSGLYCOSYLASE"/>
    <property type="match status" value="1"/>
</dbReference>
<protein>
    <submittedName>
        <fullName evidence="8">FIG004453: protein YceG like</fullName>
    </submittedName>
</protein>
<evidence type="ECO:0000256" key="1">
    <source>
        <dbReference type="ARBA" id="ARBA00022475"/>
    </source>
</evidence>
<feature type="transmembrane region" description="Helical" evidence="7">
    <location>
        <begin position="7"/>
        <end position="25"/>
    </location>
</feature>
<gene>
    <name evidence="8" type="ORF">MNB_SV-9-1222</name>
</gene>
<accession>A0A1W1CCE0</accession>
<organism evidence="8">
    <name type="scientific">hydrothermal vent metagenome</name>
    <dbReference type="NCBI Taxonomy" id="652676"/>
    <lineage>
        <taxon>unclassified sequences</taxon>
        <taxon>metagenomes</taxon>
        <taxon>ecological metagenomes</taxon>
    </lineage>
</organism>
<evidence type="ECO:0000313" key="8">
    <source>
        <dbReference type="EMBL" id="SFV63373.1"/>
    </source>
</evidence>
<evidence type="ECO:0000256" key="4">
    <source>
        <dbReference type="ARBA" id="ARBA00023136"/>
    </source>
</evidence>
<evidence type="ECO:0000256" key="6">
    <source>
        <dbReference type="ARBA" id="ARBA00023316"/>
    </source>
</evidence>
<sequence length="309" mass="35949">MLRIVEWVASIILLILISLIFYTTIPIKTEKTIYIPKGSVSNIITQLTKNGYMLSKIDKYILVLIGEPKYGWISISKKNINRVDFLYEIVTAKTKMVNITLIPSETTTIFLDEVSKQLSLDKSKLEYYLRIYSPYREAGIYADTYSVPLGINEKDLIKFLVSQSNNRYEELSNKIYGDYSVKKWNRVMTIASIIQKEAGSIKEMPLVSSVIYNRLKKNMRLQMDGTLNYGKYSHIKITRKRIKEDKSKFNTYKHKGLPPYPVSSISIDAIEASINPAKTNYLYFMKNSKGEHDFSKTYKKHREFIKKYK</sequence>
<dbReference type="GO" id="GO:0016829">
    <property type="term" value="F:lyase activity"/>
    <property type="evidence" value="ECO:0007669"/>
    <property type="project" value="UniProtKB-KW"/>
</dbReference>
<name>A0A1W1CCE0_9ZZZZ</name>
<dbReference type="HAMAP" id="MF_02065">
    <property type="entry name" value="MltG"/>
    <property type="match status" value="1"/>
</dbReference>
<keyword evidence="1" id="KW-1003">Cell membrane</keyword>
<reference evidence="8" key="1">
    <citation type="submission" date="2016-10" db="EMBL/GenBank/DDBJ databases">
        <authorList>
            <person name="de Groot N.N."/>
        </authorList>
    </citation>
    <scope>NUCLEOTIDE SEQUENCE</scope>
</reference>
<keyword evidence="3 7" id="KW-1133">Transmembrane helix</keyword>
<dbReference type="Gene3D" id="3.30.160.60">
    <property type="entry name" value="Classic Zinc Finger"/>
    <property type="match status" value="1"/>
</dbReference>
<dbReference type="PANTHER" id="PTHR30518:SF2">
    <property type="entry name" value="ENDOLYTIC MUREIN TRANSGLYCOSYLASE"/>
    <property type="match status" value="1"/>
</dbReference>
<evidence type="ECO:0000256" key="3">
    <source>
        <dbReference type="ARBA" id="ARBA00022989"/>
    </source>
</evidence>
<dbReference type="GO" id="GO:0071555">
    <property type="term" value="P:cell wall organization"/>
    <property type="evidence" value="ECO:0007669"/>
    <property type="project" value="UniProtKB-KW"/>
</dbReference>
<keyword evidence="5" id="KW-0456">Lyase</keyword>
<dbReference type="Pfam" id="PF02618">
    <property type="entry name" value="YceG"/>
    <property type="match status" value="1"/>
</dbReference>
<keyword evidence="2 7" id="KW-0812">Transmembrane</keyword>
<evidence type="ECO:0000256" key="2">
    <source>
        <dbReference type="ARBA" id="ARBA00022692"/>
    </source>
</evidence>
<evidence type="ECO:0000256" key="7">
    <source>
        <dbReference type="SAM" id="Phobius"/>
    </source>
</evidence>